<sequence length="67" mass="7581">MRVERANERCPLCKKPTAAEFAPFCSRACKDRDLLTWLGDGYRIPGKPVDDDELQKSSDYGVDSTEE</sequence>
<keyword evidence="6" id="KW-1185">Reference proteome</keyword>
<dbReference type="InterPro" id="IPR013088">
    <property type="entry name" value="Znf_NHR/GATA"/>
</dbReference>
<feature type="binding site" evidence="3">
    <location>
        <position position="29"/>
    </location>
    <ligand>
        <name>Zn(2+)</name>
        <dbReference type="ChEBI" id="CHEBI:29105"/>
    </ligand>
</feature>
<dbReference type="Proteomes" id="UP000552700">
    <property type="component" value="Unassembled WGS sequence"/>
</dbReference>
<gene>
    <name evidence="3" type="primary">yacG</name>
    <name evidence="5" type="ORF">FHS92_002196</name>
</gene>
<comment type="subunit">
    <text evidence="3">Interacts with GyrB.</text>
</comment>
<dbReference type="Pfam" id="PF03884">
    <property type="entry name" value="YacG"/>
    <property type="match status" value="1"/>
</dbReference>
<feature type="binding site" evidence="3">
    <location>
        <position position="13"/>
    </location>
    <ligand>
        <name>Zn(2+)</name>
        <dbReference type="ChEBI" id="CHEBI:29105"/>
    </ligand>
</feature>
<proteinExistence type="inferred from homology"/>
<feature type="region of interest" description="Disordered" evidence="4">
    <location>
        <begin position="45"/>
        <end position="67"/>
    </location>
</feature>
<dbReference type="Gene3D" id="3.30.50.10">
    <property type="entry name" value="Erythroid Transcription Factor GATA-1, subunit A"/>
    <property type="match status" value="1"/>
</dbReference>
<feature type="binding site" evidence="3">
    <location>
        <position position="25"/>
    </location>
    <ligand>
        <name>Zn(2+)</name>
        <dbReference type="ChEBI" id="CHEBI:29105"/>
    </ligand>
</feature>
<dbReference type="AlphaFoldDB" id="A0A841J8F4"/>
<dbReference type="SUPFAM" id="SSF57716">
    <property type="entry name" value="Glucocorticoid receptor-like (DNA-binding domain)"/>
    <property type="match status" value="1"/>
</dbReference>
<comment type="function">
    <text evidence="3">Inhibits all the catalytic activities of DNA gyrase by preventing its interaction with DNA. Acts by binding directly to the C-terminal domain of GyrB, which probably disrupts DNA binding by the gyrase.</text>
</comment>
<evidence type="ECO:0000313" key="6">
    <source>
        <dbReference type="Proteomes" id="UP000552700"/>
    </source>
</evidence>
<dbReference type="PANTHER" id="PTHR36150">
    <property type="entry name" value="DNA GYRASE INHIBITOR YACG"/>
    <property type="match status" value="1"/>
</dbReference>
<evidence type="ECO:0000256" key="1">
    <source>
        <dbReference type="ARBA" id="ARBA00022723"/>
    </source>
</evidence>
<evidence type="ECO:0000313" key="5">
    <source>
        <dbReference type="EMBL" id="MBB6124451.1"/>
    </source>
</evidence>
<evidence type="ECO:0000256" key="2">
    <source>
        <dbReference type="ARBA" id="ARBA00022833"/>
    </source>
</evidence>
<dbReference type="HAMAP" id="MF_00649">
    <property type="entry name" value="DNA_gyrase_inhibitor_YacG"/>
    <property type="match status" value="1"/>
</dbReference>
<dbReference type="GO" id="GO:0006355">
    <property type="term" value="P:regulation of DNA-templated transcription"/>
    <property type="evidence" value="ECO:0007669"/>
    <property type="project" value="InterPro"/>
</dbReference>
<reference evidence="5 6" key="1">
    <citation type="submission" date="2020-08" db="EMBL/GenBank/DDBJ databases">
        <title>Genomic Encyclopedia of Type Strains, Phase IV (KMG-IV): sequencing the most valuable type-strain genomes for metagenomic binning, comparative biology and taxonomic classification.</title>
        <authorList>
            <person name="Goeker M."/>
        </authorList>
    </citation>
    <scope>NUCLEOTIDE SEQUENCE [LARGE SCALE GENOMIC DNA]</scope>
    <source>
        <strain evidence="5 6">DSM 102255</strain>
    </source>
</reference>
<organism evidence="5 6">
    <name type="scientific">Sphingobium subterraneum</name>
    <dbReference type="NCBI Taxonomy" id="627688"/>
    <lineage>
        <taxon>Bacteria</taxon>
        <taxon>Pseudomonadati</taxon>
        <taxon>Pseudomonadota</taxon>
        <taxon>Alphaproteobacteria</taxon>
        <taxon>Sphingomonadales</taxon>
        <taxon>Sphingomonadaceae</taxon>
        <taxon>Sphingobium</taxon>
    </lineage>
</organism>
<name>A0A841J8F4_9SPHN</name>
<evidence type="ECO:0000256" key="4">
    <source>
        <dbReference type="SAM" id="MobiDB-lite"/>
    </source>
</evidence>
<dbReference type="GO" id="GO:0008657">
    <property type="term" value="F:DNA topoisomerase type II (double strand cut, ATP-hydrolyzing) inhibitor activity"/>
    <property type="evidence" value="ECO:0007669"/>
    <property type="project" value="UniProtKB-UniRule"/>
</dbReference>
<dbReference type="EMBL" id="JACIJP010000003">
    <property type="protein sequence ID" value="MBB6124451.1"/>
    <property type="molecule type" value="Genomic_DNA"/>
</dbReference>
<protein>
    <recommendedName>
        <fullName evidence="3">DNA gyrase inhibitor YacG</fullName>
    </recommendedName>
</protein>
<comment type="cofactor">
    <cofactor evidence="3">
        <name>Zn(2+)</name>
        <dbReference type="ChEBI" id="CHEBI:29105"/>
    </cofactor>
    <text evidence="3">Binds 1 zinc ion.</text>
</comment>
<feature type="binding site" evidence="3">
    <location>
        <position position="10"/>
    </location>
    <ligand>
        <name>Zn(2+)</name>
        <dbReference type="ChEBI" id="CHEBI:29105"/>
    </ligand>
</feature>
<accession>A0A841J8F4</accession>
<keyword evidence="2 3" id="KW-0862">Zinc</keyword>
<dbReference type="InterPro" id="IPR005584">
    <property type="entry name" value="DNA_gyrase_inhibitor_YacG"/>
</dbReference>
<comment type="similarity">
    <text evidence="3">Belongs to the DNA gyrase inhibitor YacG family.</text>
</comment>
<keyword evidence="1 3" id="KW-0479">Metal-binding</keyword>
<dbReference type="RefSeq" id="WP_184080547.1">
    <property type="nucleotide sequence ID" value="NZ_JACIJP010000003.1"/>
</dbReference>
<dbReference type="PANTHER" id="PTHR36150:SF1">
    <property type="entry name" value="DNA GYRASE INHIBITOR YACG"/>
    <property type="match status" value="1"/>
</dbReference>
<comment type="caution">
    <text evidence="5">The sequence shown here is derived from an EMBL/GenBank/DDBJ whole genome shotgun (WGS) entry which is preliminary data.</text>
</comment>
<dbReference type="GO" id="GO:0008270">
    <property type="term" value="F:zinc ion binding"/>
    <property type="evidence" value="ECO:0007669"/>
    <property type="project" value="UniProtKB-UniRule"/>
</dbReference>
<evidence type="ECO:0000256" key="3">
    <source>
        <dbReference type="HAMAP-Rule" id="MF_00649"/>
    </source>
</evidence>